<feature type="signal peptide" evidence="3">
    <location>
        <begin position="1"/>
        <end position="19"/>
    </location>
</feature>
<organism evidence="5 6">
    <name type="scientific">Nematostella vectensis</name>
    <name type="common">Starlet sea anemone</name>
    <dbReference type="NCBI Taxonomy" id="45351"/>
    <lineage>
        <taxon>Eukaryota</taxon>
        <taxon>Metazoa</taxon>
        <taxon>Cnidaria</taxon>
        <taxon>Anthozoa</taxon>
        <taxon>Hexacorallia</taxon>
        <taxon>Actiniaria</taxon>
        <taxon>Edwardsiidae</taxon>
        <taxon>Nematostella</taxon>
    </lineage>
</organism>
<gene>
    <name evidence="5" type="ORF">NEMVEDRAFT_v1g233799</name>
</gene>
<dbReference type="Proteomes" id="UP000001593">
    <property type="component" value="Unassembled WGS sequence"/>
</dbReference>
<name>A7T1A9_NEMVE</name>
<dbReference type="Gene3D" id="1.10.10.1940">
    <property type="match status" value="1"/>
</dbReference>
<dbReference type="InterPro" id="IPR003582">
    <property type="entry name" value="ShKT_dom"/>
</dbReference>
<feature type="non-terminal residue" evidence="5">
    <location>
        <position position="1"/>
    </location>
</feature>
<dbReference type="InParanoid" id="A7T1A9"/>
<proteinExistence type="predicted"/>
<dbReference type="Pfam" id="PF01549">
    <property type="entry name" value="ShK"/>
    <property type="match status" value="2"/>
</dbReference>
<comment type="caution">
    <text evidence="2">Lacks conserved residue(s) required for the propagation of feature annotation.</text>
</comment>
<protein>
    <recommendedName>
        <fullName evidence="4">ShKT domain-containing protein</fullName>
    </recommendedName>
</protein>
<dbReference type="GO" id="GO:0090729">
    <property type="term" value="F:toxin activity"/>
    <property type="evidence" value="ECO:0007669"/>
    <property type="project" value="UniProtKB-KW"/>
</dbReference>
<reference evidence="5 6" key="1">
    <citation type="journal article" date="2007" name="Science">
        <title>Sea anemone genome reveals ancestral eumetazoan gene repertoire and genomic organization.</title>
        <authorList>
            <person name="Putnam N.H."/>
            <person name="Srivastava M."/>
            <person name="Hellsten U."/>
            <person name="Dirks B."/>
            <person name="Chapman J."/>
            <person name="Salamov A."/>
            <person name="Terry A."/>
            <person name="Shapiro H."/>
            <person name="Lindquist E."/>
            <person name="Kapitonov V.V."/>
            <person name="Jurka J."/>
            <person name="Genikhovich G."/>
            <person name="Grigoriev I.V."/>
            <person name="Lucas S.M."/>
            <person name="Steele R.E."/>
            <person name="Finnerty J.R."/>
            <person name="Technau U."/>
            <person name="Martindale M.Q."/>
            <person name="Rokhsar D.S."/>
        </authorList>
    </citation>
    <scope>NUCLEOTIDE SEQUENCE [LARGE SCALE GENOMIC DNA]</scope>
    <source>
        <strain evidence="6">CH2 X CH6</strain>
    </source>
</reference>
<keyword evidence="6" id="KW-1185">Reference proteome</keyword>
<keyword evidence="1" id="KW-0800">Toxin</keyword>
<evidence type="ECO:0000313" key="6">
    <source>
        <dbReference type="Proteomes" id="UP000001593"/>
    </source>
</evidence>
<evidence type="ECO:0000256" key="2">
    <source>
        <dbReference type="PROSITE-ProRule" id="PRU01005"/>
    </source>
</evidence>
<keyword evidence="3" id="KW-0732">Signal</keyword>
<accession>A7T1A9</accession>
<evidence type="ECO:0000313" key="5">
    <source>
        <dbReference type="EMBL" id="EDO30262.1"/>
    </source>
</evidence>
<evidence type="ECO:0000256" key="1">
    <source>
        <dbReference type="ARBA" id="ARBA00022656"/>
    </source>
</evidence>
<dbReference type="EMBL" id="DS470094">
    <property type="protein sequence ID" value="EDO30262.1"/>
    <property type="molecule type" value="Genomic_DNA"/>
</dbReference>
<dbReference type="KEGG" id="nve:5500990"/>
<dbReference type="HOGENOM" id="CLU_2127323_0_0_1"/>
<dbReference type="SMART" id="SM00254">
    <property type="entry name" value="ShKT"/>
    <property type="match status" value="2"/>
</dbReference>
<dbReference type="OrthoDB" id="5980793at2759"/>
<sequence>MMRLTLFVVLVLCFDAAHSMPLENDDECKDQYASADCKKAIGDDKWFCEDNKNFMLVYCRMSCGYCVPKPSSPTKDCVDSFGQKMCEWLAQNNGYCNFKKSFMEKNCRRSCGFC</sequence>
<dbReference type="OMA" id="YASADCK"/>
<evidence type="ECO:0000256" key="3">
    <source>
        <dbReference type="SAM" id="SignalP"/>
    </source>
</evidence>
<dbReference type="AlphaFoldDB" id="A7T1A9"/>
<feature type="chain" id="PRO_5002713222" description="ShKT domain-containing protein" evidence="3">
    <location>
        <begin position="20"/>
        <end position="114"/>
    </location>
</feature>
<evidence type="ECO:0000259" key="4">
    <source>
        <dbReference type="PROSITE" id="PS51670"/>
    </source>
</evidence>
<feature type="domain" description="ShKT" evidence="4">
    <location>
        <begin position="77"/>
        <end position="114"/>
    </location>
</feature>
<dbReference type="PhylomeDB" id="A7T1A9"/>
<dbReference type="PROSITE" id="PS51670">
    <property type="entry name" value="SHKT"/>
    <property type="match status" value="1"/>
</dbReference>